<comment type="similarity">
    <text evidence="1">Belongs to the bacterial/plant glucose-1-phosphate adenylyltransferase family.</text>
</comment>
<dbReference type="RefSeq" id="WP_144450363.1">
    <property type="nucleotide sequence ID" value="NZ_VLKZ01000005.1"/>
</dbReference>
<evidence type="ECO:0000313" key="6">
    <source>
        <dbReference type="Proteomes" id="UP000315711"/>
    </source>
</evidence>
<reference evidence="5 6" key="1">
    <citation type="journal article" date="2015" name="Stand. Genomic Sci.">
        <title>Genomic Encyclopedia of Bacterial and Archaeal Type Strains, Phase III: the genomes of soil and plant-associated and newly described type strains.</title>
        <authorList>
            <person name="Whitman W.B."/>
            <person name="Woyke T."/>
            <person name="Klenk H.P."/>
            <person name="Zhou Y."/>
            <person name="Lilburn T.G."/>
            <person name="Beck B.J."/>
            <person name="De Vos P."/>
            <person name="Vandamme P."/>
            <person name="Eisen J.A."/>
            <person name="Garrity G."/>
            <person name="Hugenholtz P."/>
            <person name="Kyrpides N.C."/>
        </authorList>
    </citation>
    <scope>NUCLEOTIDE SEQUENCE [LARGE SCALE GENOMIC DNA]</scope>
    <source>
        <strain evidence="5 6">CGMCC 1.10116</strain>
    </source>
</reference>
<accession>A0A562QHG1</accession>
<dbReference type="EMBL" id="VLKZ01000005">
    <property type="protein sequence ID" value="TWI56171.1"/>
    <property type="molecule type" value="Genomic_DNA"/>
</dbReference>
<dbReference type="GO" id="GO:0008878">
    <property type="term" value="F:glucose-1-phosphate adenylyltransferase activity"/>
    <property type="evidence" value="ECO:0007669"/>
    <property type="project" value="InterPro"/>
</dbReference>
<dbReference type="InterPro" id="IPR011831">
    <property type="entry name" value="ADP-Glc_PPase"/>
</dbReference>
<dbReference type="NCBIfam" id="TIGR02092">
    <property type="entry name" value="glgD"/>
    <property type="match status" value="1"/>
</dbReference>
<dbReference type="InterPro" id="IPR011004">
    <property type="entry name" value="Trimer_LpxA-like_sf"/>
</dbReference>
<dbReference type="InterPro" id="IPR029044">
    <property type="entry name" value="Nucleotide-diphossugar_trans"/>
</dbReference>
<evidence type="ECO:0000313" key="5">
    <source>
        <dbReference type="EMBL" id="TWI56171.1"/>
    </source>
</evidence>
<dbReference type="Proteomes" id="UP000315711">
    <property type="component" value="Unassembled WGS sequence"/>
</dbReference>
<gene>
    <name evidence="5" type="ORF">IQ10_02062</name>
</gene>
<keyword evidence="5" id="KW-0548">Nucleotidyltransferase</keyword>
<dbReference type="InterPro" id="IPR005835">
    <property type="entry name" value="NTP_transferase_dom"/>
</dbReference>
<protein>
    <submittedName>
        <fullName evidence="5">Glucose-1-phosphate adenylyltransferase</fullName>
    </submittedName>
</protein>
<dbReference type="InterPro" id="IPR011832">
    <property type="entry name" value="GlgDAde_trans"/>
</dbReference>
<dbReference type="AlphaFoldDB" id="A0A562QHG1"/>
<dbReference type="SUPFAM" id="SSF53448">
    <property type="entry name" value="Nucleotide-diphospho-sugar transferases"/>
    <property type="match status" value="1"/>
</dbReference>
<evidence type="ECO:0000259" key="4">
    <source>
        <dbReference type="Pfam" id="PF24894"/>
    </source>
</evidence>
<feature type="domain" description="Glucose-1-phosphate adenylyltransferase/Bifunctional protein GlmU-like C-terminal hexapeptide" evidence="4">
    <location>
        <begin position="282"/>
        <end position="354"/>
    </location>
</feature>
<dbReference type="CDD" id="cd02508">
    <property type="entry name" value="ADP_Glucose_PP"/>
    <property type="match status" value="1"/>
</dbReference>
<keyword evidence="5" id="KW-0808">Transferase</keyword>
<dbReference type="PANTHER" id="PTHR43523:SF6">
    <property type="entry name" value="GLYCOGEN BIOSYNTHESIS PROTEIN GLGD"/>
    <property type="match status" value="1"/>
</dbReference>
<dbReference type="Pfam" id="PF00483">
    <property type="entry name" value="NTP_transferase"/>
    <property type="match status" value="1"/>
</dbReference>
<keyword evidence="2" id="KW-0320">Glycogen biosynthesis</keyword>
<dbReference type="SUPFAM" id="SSF51161">
    <property type="entry name" value="Trimeric LpxA-like enzymes"/>
    <property type="match status" value="1"/>
</dbReference>
<dbReference type="PANTHER" id="PTHR43523">
    <property type="entry name" value="GLUCOSE-1-PHOSPHATE ADENYLYLTRANSFERASE-RELATED"/>
    <property type="match status" value="1"/>
</dbReference>
<keyword evidence="6" id="KW-1185">Reference proteome</keyword>
<organism evidence="5 6">
    <name type="scientific">Halalkalibacter nanhaiisediminis</name>
    <dbReference type="NCBI Taxonomy" id="688079"/>
    <lineage>
        <taxon>Bacteria</taxon>
        <taxon>Bacillati</taxon>
        <taxon>Bacillota</taxon>
        <taxon>Bacilli</taxon>
        <taxon>Bacillales</taxon>
        <taxon>Bacillaceae</taxon>
        <taxon>Halalkalibacter</taxon>
    </lineage>
</organism>
<name>A0A562QHG1_9BACI</name>
<dbReference type="Pfam" id="PF24894">
    <property type="entry name" value="Hexapep_GlmU"/>
    <property type="match status" value="1"/>
</dbReference>
<dbReference type="Gene3D" id="2.160.10.10">
    <property type="entry name" value="Hexapeptide repeat proteins"/>
    <property type="match status" value="1"/>
</dbReference>
<sequence>MSKLMGVIHLDGEQDLFGELTYFRCGAAVPFGGRYRIIDFVLSNMVNARIRDVAVFTRRKYRSLMDHLETGKSWDLDRKRGGLFILPPDWNDPTDFSLGELQHFHNNRDFLDRGSADYVLITGAHHICNIDYGKVFAEHLRSGVDVTLIYQNVQQLEHEHRFEKKLDLDQNRFVKNITTDATNHNLYMGMFIIRKALLLEIVDYCIARRKENLLQDGIIANLDRLKVRAYAYKGYLSVVNSIESYFKHSMALLDVDAYTQLFLNRKPIYTKVKDEPPTRYTKDAKVKGSLFANGCVIEGTVENSILFRGVHVHKNAVVRNSIIMQRCNIQEGTVLENVILDKDIIISPDRTIIGPPEHPHVIAKRKVI</sequence>
<feature type="domain" description="Nucleotidyl transferase" evidence="3">
    <location>
        <begin position="20"/>
        <end position="155"/>
    </location>
</feature>
<dbReference type="OrthoDB" id="9801810at2"/>
<evidence type="ECO:0000259" key="3">
    <source>
        <dbReference type="Pfam" id="PF00483"/>
    </source>
</evidence>
<evidence type="ECO:0000256" key="1">
    <source>
        <dbReference type="ARBA" id="ARBA00010443"/>
    </source>
</evidence>
<evidence type="ECO:0000256" key="2">
    <source>
        <dbReference type="ARBA" id="ARBA00023056"/>
    </source>
</evidence>
<comment type="caution">
    <text evidence="5">The sequence shown here is derived from an EMBL/GenBank/DDBJ whole genome shotgun (WGS) entry which is preliminary data.</text>
</comment>
<dbReference type="Gene3D" id="3.90.550.10">
    <property type="entry name" value="Spore Coat Polysaccharide Biosynthesis Protein SpsA, Chain A"/>
    <property type="match status" value="1"/>
</dbReference>
<dbReference type="InterPro" id="IPR056818">
    <property type="entry name" value="GlmU/GlgC-like_hexapep"/>
</dbReference>
<proteinExistence type="inferred from homology"/>
<dbReference type="CDD" id="cd04651">
    <property type="entry name" value="LbH_G1P_AT_C"/>
    <property type="match status" value="1"/>
</dbReference>
<dbReference type="GO" id="GO:0005978">
    <property type="term" value="P:glycogen biosynthetic process"/>
    <property type="evidence" value="ECO:0007669"/>
    <property type="project" value="UniProtKB-KW"/>
</dbReference>